<evidence type="ECO:0000256" key="2">
    <source>
        <dbReference type="ARBA" id="ARBA00005992"/>
    </source>
</evidence>
<evidence type="ECO:0000256" key="8">
    <source>
        <dbReference type="ARBA" id="ARBA00023316"/>
    </source>
</evidence>
<dbReference type="Proteomes" id="UP000249185">
    <property type="component" value="Unassembled WGS sequence"/>
</dbReference>
<dbReference type="GO" id="GO:0016757">
    <property type="term" value="F:glycosyltransferase activity"/>
    <property type="evidence" value="ECO:0007669"/>
    <property type="project" value="UniProtKB-KW"/>
</dbReference>
<dbReference type="GO" id="GO:0018104">
    <property type="term" value="P:peptidoglycan-protein cross-linking"/>
    <property type="evidence" value="ECO:0007669"/>
    <property type="project" value="TreeGrafter"/>
</dbReference>
<sequence>MSLQTSFDRTAPLASDGSRSGAAWRRPRLWLSAAALAFLAACAGPEAARVTEPGAPELSPVTRAMYAAQPDGDRFIPAIEDRWLSDEKARREVDYWSDEKPGTIIVDPGANRLYYLLGDNRAIQYTVGVGKQGRGFAGEATVPLKREWPRWTPTPGMLRREPEIYEPHRAGMEGGLENPLGARALYLYRGGRDTLYRIHGTPYPWTVGEADSSGCIRLFNQDARDLYDRVDTGSKVIVLPMDEPGQNLTPPADFVYAPADLEPPA</sequence>
<dbReference type="EMBL" id="QFPW01000002">
    <property type="protein sequence ID" value="PZQ51261.1"/>
    <property type="molecule type" value="Genomic_DNA"/>
</dbReference>
<evidence type="ECO:0000256" key="9">
    <source>
        <dbReference type="PROSITE-ProRule" id="PRU01373"/>
    </source>
</evidence>
<keyword evidence="8 9" id="KW-0961">Cell wall biogenesis/degradation</keyword>
<dbReference type="FunFam" id="2.40.440.10:FF:000002">
    <property type="entry name" value="L,D-transpeptidase ErfK/SrfK"/>
    <property type="match status" value="1"/>
</dbReference>
<dbReference type="PROSITE" id="PS52029">
    <property type="entry name" value="LD_TPASE"/>
    <property type="match status" value="1"/>
</dbReference>
<dbReference type="InterPro" id="IPR050979">
    <property type="entry name" value="LD-transpeptidase"/>
</dbReference>
<keyword evidence="6 9" id="KW-0133">Cell shape</keyword>
<keyword evidence="5" id="KW-0378">Hydrolase</keyword>
<dbReference type="SUPFAM" id="SSF141523">
    <property type="entry name" value="L,D-transpeptidase catalytic domain-like"/>
    <property type="match status" value="1"/>
</dbReference>
<evidence type="ECO:0000256" key="1">
    <source>
        <dbReference type="ARBA" id="ARBA00004752"/>
    </source>
</evidence>
<dbReference type="UniPathway" id="UPA00219"/>
<dbReference type="Gene3D" id="2.40.440.10">
    <property type="entry name" value="L,D-transpeptidase catalytic domain-like"/>
    <property type="match status" value="1"/>
</dbReference>
<dbReference type="GO" id="GO:0005576">
    <property type="term" value="C:extracellular region"/>
    <property type="evidence" value="ECO:0007669"/>
    <property type="project" value="TreeGrafter"/>
</dbReference>
<evidence type="ECO:0000256" key="7">
    <source>
        <dbReference type="ARBA" id="ARBA00022984"/>
    </source>
</evidence>
<feature type="active site" description="Proton donor/acceptor" evidence="9">
    <location>
        <position position="199"/>
    </location>
</feature>
<keyword evidence="4" id="KW-0808">Transferase</keyword>
<dbReference type="InterPro" id="IPR005490">
    <property type="entry name" value="LD_TPept_cat_dom"/>
</dbReference>
<keyword evidence="3" id="KW-0328">Glycosyltransferase</keyword>
<comment type="pathway">
    <text evidence="1 9">Cell wall biogenesis; peptidoglycan biosynthesis.</text>
</comment>
<evidence type="ECO:0000313" key="13">
    <source>
        <dbReference type="Proteomes" id="UP000249185"/>
    </source>
</evidence>
<feature type="active site" description="Nucleophile" evidence="9">
    <location>
        <position position="215"/>
    </location>
</feature>
<evidence type="ECO:0000256" key="3">
    <source>
        <dbReference type="ARBA" id="ARBA00022676"/>
    </source>
</evidence>
<feature type="domain" description="L,D-TPase catalytic" evidence="11">
    <location>
        <begin position="102"/>
        <end position="239"/>
    </location>
</feature>
<accession>A0A2W5NCJ6</accession>
<organism evidence="12 13">
    <name type="scientific">Rhodovulum sulfidophilum</name>
    <name type="common">Rhodobacter sulfidophilus</name>
    <dbReference type="NCBI Taxonomy" id="35806"/>
    <lineage>
        <taxon>Bacteria</taxon>
        <taxon>Pseudomonadati</taxon>
        <taxon>Pseudomonadota</taxon>
        <taxon>Alphaproteobacteria</taxon>
        <taxon>Rhodobacterales</taxon>
        <taxon>Paracoccaceae</taxon>
        <taxon>Rhodovulum</taxon>
    </lineage>
</organism>
<evidence type="ECO:0000256" key="10">
    <source>
        <dbReference type="SAM" id="MobiDB-lite"/>
    </source>
</evidence>
<dbReference type="PANTHER" id="PTHR30582:SF24">
    <property type="entry name" value="L,D-TRANSPEPTIDASE ERFK_SRFK-RELATED"/>
    <property type="match status" value="1"/>
</dbReference>
<feature type="region of interest" description="Disordered" evidence="10">
    <location>
        <begin position="1"/>
        <end position="20"/>
    </location>
</feature>
<reference evidence="12 13" key="1">
    <citation type="submission" date="2017-08" db="EMBL/GenBank/DDBJ databases">
        <title>Infants hospitalized years apart are colonized by the same room-sourced microbial strains.</title>
        <authorList>
            <person name="Brooks B."/>
            <person name="Olm M.R."/>
            <person name="Firek B.A."/>
            <person name="Baker R."/>
            <person name="Thomas B.C."/>
            <person name="Morowitz M.J."/>
            <person name="Banfield J.F."/>
        </authorList>
    </citation>
    <scope>NUCLEOTIDE SEQUENCE [LARGE SCALE GENOMIC DNA]</scope>
    <source>
        <strain evidence="12">S2_005_002_R2_34</strain>
    </source>
</reference>
<comment type="similarity">
    <text evidence="2">Belongs to the YkuD family.</text>
</comment>
<name>A0A2W5NCJ6_RHOSU</name>
<evidence type="ECO:0000313" key="12">
    <source>
        <dbReference type="EMBL" id="PZQ51261.1"/>
    </source>
</evidence>
<evidence type="ECO:0000256" key="6">
    <source>
        <dbReference type="ARBA" id="ARBA00022960"/>
    </source>
</evidence>
<dbReference type="GO" id="GO:0008360">
    <property type="term" value="P:regulation of cell shape"/>
    <property type="evidence" value="ECO:0007669"/>
    <property type="project" value="UniProtKB-UniRule"/>
</dbReference>
<evidence type="ECO:0000256" key="5">
    <source>
        <dbReference type="ARBA" id="ARBA00022801"/>
    </source>
</evidence>
<dbReference type="CDD" id="cd16913">
    <property type="entry name" value="YkuD_like"/>
    <property type="match status" value="1"/>
</dbReference>
<dbReference type="GO" id="GO:0071972">
    <property type="term" value="F:peptidoglycan L,D-transpeptidase activity"/>
    <property type="evidence" value="ECO:0007669"/>
    <property type="project" value="TreeGrafter"/>
</dbReference>
<dbReference type="InterPro" id="IPR038063">
    <property type="entry name" value="Transpep_catalytic_dom"/>
</dbReference>
<dbReference type="PANTHER" id="PTHR30582">
    <property type="entry name" value="L,D-TRANSPEPTIDASE"/>
    <property type="match status" value="1"/>
</dbReference>
<dbReference type="AlphaFoldDB" id="A0A2W5NCJ6"/>
<dbReference type="Pfam" id="PF03734">
    <property type="entry name" value="YkuD"/>
    <property type="match status" value="1"/>
</dbReference>
<dbReference type="GO" id="GO:0071555">
    <property type="term" value="P:cell wall organization"/>
    <property type="evidence" value="ECO:0007669"/>
    <property type="project" value="UniProtKB-UniRule"/>
</dbReference>
<comment type="caution">
    <text evidence="12">The sequence shown here is derived from an EMBL/GenBank/DDBJ whole genome shotgun (WGS) entry which is preliminary data.</text>
</comment>
<proteinExistence type="inferred from homology"/>
<evidence type="ECO:0000259" key="11">
    <source>
        <dbReference type="PROSITE" id="PS52029"/>
    </source>
</evidence>
<keyword evidence="7 9" id="KW-0573">Peptidoglycan synthesis</keyword>
<evidence type="ECO:0000256" key="4">
    <source>
        <dbReference type="ARBA" id="ARBA00022679"/>
    </source>
</evidence>
<gene>
    <name evidence="12" type="ORF">DI556_03565</name>
</gene>
<protein>
    <recommendedName>
        <fullName evidence="11">L,D-TPase catalytic domain-containing protein</fullName>
    </recommendedName>
</protein>